<comment type="function">
    <text evidence="5">Poorly processive, error-prone DNA polymerase involved in untargeted mutagenesis. Copies undamaged DNA at stalled replication forks, which arise in vivo from mismatched or misaligned primer ends. These misaligned primers can be extended by PolIV. Exhibits no 3'-5' exonuclease (proofreading) activity. May be involved in translesional synthesis, in conjunction with the beta clamp from PolIII.</text>
</comment>
<evidence type="ECO:0000256" key="1">
    <source>
        <dbReference type="ARBA" id="ARBA00010945"/>
    </source>
</evidence>
<evidence type="ECO:0000313" key="9">
    <source>
        <dbReference type="EMBL" id="RJG50356.1"/>
    </source>
</evidence>
<dbReference type="Gene3D" id="3.40.1170.60">
    <property type="match status" value="1"/>
</dbReference>
<organism evidence="9 10">
    <name type="scientific">Sphingobium terrigena</name>
    <dbReference type="NCBI Taxonomy" id="2304063"/>
    <lineage>
        <taxon>Bacteria</taxon>
        <taxon>Pseudomonadati</taxon>
        <taxon>Pseudomonadota</taxon>
        <taxon>Alphaproteobacteria</taxon>
        <taxon>Sphingomonadales</taxon>
        <taxon>Sphingomonadaceae</taxon>
        <taxon>Sphingobium</taxon>
    </lineage>
</organism>
<comment type="caution">
    <text evidence="9">The sequence shown here is derived from an EMBL/GenBank/DDBJ whole genome shotgun (WGS) entry which is preliminary data.</text>
</comment>
<dbReference type="InterPro" id="IPR043128">
    <property type="entry name" value="Rev_trsase/Diguanyl_cyclase"/>
</dbReference>
<sequence length="517" mass="56540">MRRVVSLYLPYWSTDRISRKRGVSPSEANAAPSRPPLVTAIESHGRKLIAAVDVLGRSLGITPSMSVTKARTLVPDLDVLDADEAADAQGLERLALWAGQRYAPFVAVDYPDGLWLDISGCSELFGGEEALVKDLFRRVNGSGLTAQIAVADTAGCAHAVARHVPAGRPVIIVPGDQKKAVGLLPLAALRIPAKVASDLHKMGFTRIEQLIAEPRGPIARRYGHELYRRLDQALGHAPEAMAPIFPPSLPQARRGLLEPIGTADAIAKVIGDLTDDICAALMRDGTGARRLDLHCERVDGQYQSVRIGMASPTRDARHLTKLLVPRIERIDPGLGIETMILIAPIVEPLRSAQADLAGDTHRGPDLGALIDALANRFGYDRLYGTTPCSSAMPERTVKRTMALREGADRRWNAVLPRPGRMIDPPEPVQVIAMMPDHPPAQFVWRGKRRKVVQADGPERLQGEWWRAKGLEADSPYLVRDYFQVEVEGGGRYWLFRLGDGQWSSTGPMAWFIHGAFA</sequence>
<reference evidence="9 10" key="1">
    <citation type="submission" date="2018-08" db="EMBL/GenBank/DDBJ databases">
        <title>Sphingobium sp. EO9.</title>
        <authorList>
            <person name="Park Y."/>
            <person name="Kim K.H."/>
            <person name="Jeon C.O."/>
        </authorList>
    </citation>
    <scope>NUCLEOTIDE SEQUENCE [LARGE SCALE GENOMIC DNA]</scope>
    <source>
        <strain evidence="9 10">EO9</strain>
    </source>
</reference>
<protein>
    <recommendedName>
        <fullName evidence="3">DNA-directed DNA polymerase</fullName>
        <ecNumber evidence="3">2.7.7.7</ecNumber>
    </recommendedName>
</protein>
<evidence type="ECO:0000256" key="2">
    <source>
        <dbReference type="ARBA" id="ARBA00011245"/>
    </source>
</evidence>
<evidence type="ECO:0000256" key="5">
    <source>
        <dbReference type="ARBA" id="ARBA00025589"/>
    </source>
</evidence>
<gene>
    <name evidence="9" type="ORF">D0Z70_23980</name>
</gene>
<keyword evidence="4" id="KW-0227">DNA damage</keyword>
<dbReference type="PANTHER" id="PTHR35369">
    <property type="entry name" value="BLR3025 PROTEIN-RELATED"/>
    <property type="match status" value="1"/>
</dbReference>
<dbReference type="EMBL" id="QVRA01000058">
    <property type="protein sequence ID" value="RJG50356.1"/>
    <property type="molecule type" value="Genomic_DNA"/>
</dbReference>
<dbReference type="InterPro" id="IPR050356">
    <property type="entry name" value="SulA_CellDiv_inhibitor"/>
</dbReference>
<dbReference type="GO" id="GO:0006281">
    <property type="term" value="P:DNA repair"/>
    <property type="evidence" value="ECO:0007669"/>
    <property type="project" value="InterPro"/>
</dbReference>
<dbReference type="OrthoDB" id="9788640at2"/>
<feature type="domain" description="DNA polymerase Y-family little finger" evidence="8">
    <location>
        <begin position="257"/>
        <end position="331"/>
    </location>
</feature>
<evidence type="ECO:0000256" key="3">
    <source>
        <dbReference type="ARBA" id="ARBA00012417"/>
    </source>
</evidence>
<keyword evidence="10" id="KW-1185">Reference proteome</keyword>
<dbReference type="EC" id="2.7.7.7" evidence="3"/>
<comment type="catalytic activity">
    <reaction evidence="6">
        <text>DNA(n) + a 2'-deoxyribonucleoside 5'-triphosphate = DNA(n+1) + diphosphate</text>
        <dbReference type="Rhea" id="RHEA:22508"/>
        <dbReference type="Rhea" id="RHEA-COMP:17339"/>
        <dbReference type="Rhea" id="RHEA-COMP:17340"/>
        <dbReference type="ChEBI" id="CHEBI:33019"/>
        <dbReference type="ChEBI" id="CHEBI:61560"/>
        <dbReference type="ChEBI" id="CHEBI:173112"/>
        <dbReference type="EC" id="2.7.7.7"/>
    </reaction>
</comment>
<dbReference type="InterPro" id="IPR001126">
    <property type="entry name" value="UmuC"/>
</dbReference>
<dbReference type="AlphaFoldDB" id="A0A418YI74"/>
<dbReference type="SUPFAM" id="SSF56672">
    <property type="entry name" value="DNA/RNA polymerases"/>
    <property type="match status" value="1"/>
</dbReference>
<evidence type="ECO:0000259" key="7">
    <source>
        <dbReference type="Pfam" id="PF00817"/>
    </source>
</evidence>
<comment type="similarity">
    <text evidence="1">Belongs to the DNA polymerase type-Y family.</text>
</comment>
<name>A0A418YI74_9SPHN</name>
<feature type="domain" description="UmuC" evidence="7">
    <location>
        <begin position="43"/>
        <end position="158"/>
    </location>
</feature>
<evidence type="ECO:0000313" key="10">
    <source>
        <dbReference type="Proteomes" id="UP000283469"/>
    </source>
</evidence>
<evidence type="ECO:0000256" key="4">
    <source>
        <dbReference type="ARBA" id="ARBA00022763"/>
    </source>
</evidence>
<dbReference type="CDD" id="cd03468">
    <property type="entry name" value="PolY_like"/>
    <property type="match status" value="1"/>
</dbReference>
<proteinExistence type="inferred from homology"/>
<accession>A0A418YI74</accession>
<dbReference type="Proteomes" id="UP000283469">
    <property type="component" value="Unassembled WGS sequence"/>
</dbReference>
<evidence type="ECO:0000256" key="6">
    <source>
        <dbReference type="ARBA" id="ARBA00049244"/>
    </source>
</evidence>
<dbReference type="Gene3D" id="3.30.70.270">
    <property type="match status" value="1"/>
</dbReference>
<evidence type="ECO:0000259" key="8">
    <source>
        <dbReference type="Pfam" id="PF11799"/>
    </source>
</evidence>
<comment type="subunit">
    <text evidence="2">Monomer.</text>
</comment>
<dbReference type="Pfam" id="PF00817">
    <property type="entry name" value="IMS"/>
    <property type="match status" value="1"/>
</dbReference>
<dbReference type="PANTHER" id="PTHR35369:SF2">
    <property type="entry name" value="BLR3025 PROTEIN"/>
    <property type="match status" value="1"/>
</dbReference>
<dbReference type="GO" id="GO:0003684">
    <property type="term" value="F:damaged DNA binding"/>
    <property type="evidence" value="ECO:0007669"/>
    <property type="project" value="InterPro"/>
</dbReference>
<dbReference type="Pfam" id="PF11799">
    <property type="entry name" value="IMS_C"/>
    <property type="match status" value="1"/>
</dbReference>
<dbReference type="InterPro" id="IPR043502">
    <property type="entry name" value="DNA/RNA_pol_sf"/>
</dbReference>
<dbReference type="RefSeq" id="WP_081764063.1">
    <property type="nucleotide sequence ID" value="NZ_QVRA01000058.1"/>
</dbReference>
<dbReference type="InterPro" id="IPR017961">
    <property type="entry name" value="DNA_pol_Y-fam_little_finger"/>
</dbReference>